<dbReference type="Gramene" id="KRG99613">
    <property type="protein sequence ID" value="KRG99613"/>
    <property type="gene ID" value="GLYMA_18G157500"/>
</dbReference>
<dbReference type="HOGENOM" id="CLU_2799040_0_0_1"/>
<sequence length="68" mass="7841">MLGQILVTKQTGPQGKIVSKVYLCAKLDVVNEMYFAIYNTGSYECWSRTSIFRNFLPWWFIGWVGTPS</sequence>
<dbReference type="STRING" id="3847.K7MSJ6"/>
<dbReference type="EnsemblPlants" id="KRG99613">
    <property type="protein sequence ID" value="KRG99613"/>
    <property type="gene ID" value="GLYMA_18G157500"/>
</dbReference>
<dbReference type="eggNOG" id="KOG2799">
    <property type="taxonomic scope" value="Eukaryota"/>
</dbReference>
<dbReference type="InterPro" id="IPR013815">
    <property type="entry name" value="ATP_grasp_subdomain_1"/>
</dbReference>
<dbReference type="UniPathway" id="UPA00223">
    <property type="reaction ID" value="UER00999"/>
</dbReference>
<keyword evidence="4" id="KW-1185">Reference proteome</keyword>
<dbReference type="Proteomes" id="UP000008827">
    <property type="component" value="Chromosome 18"/>
</dbReference>
<dbReference type="GO" id="GO:0005524">
    <property type="term" value="F:ATP binding"/>
    <property type="evidence" value="ECO:0007669"/>
    <property type="project" value="InterPro"/>
</dbReference>
<dbReference type="EMBL" id="CM000851">
    <property type="protein sequence ID" value="KRG99613.1"/>
    <property type="molecule type" value="Genomic_DNA"/>
</dbReference>
<reference evidence="2 3" key="1">
    <citation type="journal article" date="2010" name="Nature">
        <title>Genome sequence of the palaeopolyploid soybean.</title>
        <authorList>
            <person name="Schmutz J."/>
            <person name="Cannon S.B."/>
            <person name="Schlueter J."/>
            <person name="Ma J."/>
            <person name="Mitros T."/>
            <person name="Nelson W."/>
            <person name="Hyten D.L."/>
            <person name="Song Q."/>
            <person name="Thelen J.J."/>
            <person name="Cheng J."/>
            <person name="Xu D."/>
            <person name="Hellsten U."/>
            <person name="May G.D."/>
            <person name="Yu Y."/>
            <person name="Sakurai T."/>
            <person name="Umezawa T."/>
            <person name="Bhattacharyya M.K."/>
            <person name="Sandhu D."/>
            <person name="Valliyodan B."/>
            <person name="Lindquist E."/>
            <person name="Peto M."/>
            <person name="Grant D."/>
            <person name="Shu S."/>
            <person name="Goodstein D."/>
            <person name="Barry K."/>
            <person name="Futrell-Griggs M."/>
            <person name="Abernathy B."/>
            <person name="Du J."/>
            <person name="Tian Z."/>
            <person name="Zhu L."/>
            <person name="Gill N."/>
            <person name="Joshi T."/>
            <person name="Libault M."/>
            <person name="Sethuraman A."/>
            <person name="Zhang X.-C."/>
            <person name="Shinozaki K."/>
            <person name="Nguyen H.T."/>
            <person name="Wing R.A."/>
            <person name="Cregan P."/>
            <person name="Specht J."/>
            <person name="Grimwood J."/>
            <person name="Rokhsar D."/>
            <person name="Stacey G."/>
            <person name="Shoemaker R.C."/>
            <person name="Jackson S.A."/>
        </authorList>
    </citation>
    <scope>NUCLEOTIDE SEQUENCE [LARGE SCALE GENOMIC DNA]</scope>
    <source>
        <strain evidence="3">cv. Williams 82</strain>
        <tissue evidence="2">Callus</tissue>
    </source>
</reference>
<reference evidence="3" key="2">
    <citation type="submission" date="2018-02" db="UniProtKB">
        <authorList>
            <consortium name="EnsemblPlants"/>
        </authorList>
    </citation>
    <scope>IDENTIFICATION</scope>
    <source>
        <strain evidence="3">Williams 82</strain>
    </source>
</reference>
<reference evidence="2" key="3">
    <citation type="submission" date="2018-07" db="EMBL/GenBank/DDBJ databases">
        <title>WGS assembly of Glycine max.</title>
        <authorList>
            <person name="Schmutz J."/>
            <person name="Cannon S."/>
            <person name="Schlueter J."/>
            <person name="Ma J."/>
            <person name="Mitros T."/>
            <person name="Nelson W."/>
            <person name="Hyten D."/>
            <person name="Song Q."/>
            <person name="Thelen J."/>
            <person name="Cheng J."/>
            <person name="Xu D."/>
            <person name="Hellsten U."/>
            <person name="May G."/>
            <person name="Yu Y."/>
            <person name="Sakurai T."/>
            <person name="Umezawa T."/>
            <person name="Bhattacharyya M."/>
            <person name="Sandhu D."/>
            <person name="Valliyodan B."/>
            <person name="Lindquist E."/>
            <person name="Peto M."/>
            <person name="Grant D."/>
            <person name="Shu S."/>
            <person name="Goodstein D."/>
            <person name="Barry K."/>
            <person name="Futrell-Griggs M."/>
            <person name="Abernathy B."/>
            <person name="Du J."/>
            <person name="Tian Z."/>
            <person name="Zhu L."/>
            <person name="Gill N."/>
            <person name="Joshi T."/>
            <person name="Libault M."/>
            <person name="Sethuraman A."/>
            <person name="Zhang X."/>
            <person name="Shinozaki K."/>
            <person name="Nguyen H."/>
            <person name="Wing R."/>
            <person name="Cregan P."/>
            <person name="Specht J."/>
            <person name="Grimwood J."/>
            <person name="Rokhsar D."/>
            <person name="Stacey G."/>
            <person name="Shoemaker R."/>
            <person name="Jackson S."/>
        </authorList>
    </citation>
    <scope>NUCLEOTIDE SEQUENCE</scope>
    <source>
        <tissue evidence="2">Callus</tissue>
    </source>
</reference>
<dbReference type="Pfam" id="PF08442">
    <property type="entry name" value="ATP-grasp_2"/>
    <property type="match status" value="1"/>
</dbReference>
<evidence type="ECO:0000313" key="4">
    <source>
        <dbReference type="Proteomes" id="UP000008827"/>
    </source>
</evidence>
<organism evidence="2">
    <name type="scientific">Glycine max</name>
    <name type="common">Soybean</name>
    <name type="synonym">Glycine hispida</name>
    <dbReference type="NCBI Taxonomy" id="3847"/>
    <lineage>
        <taxon>Eukaryota</taxon>
        <taxon>Viridiplantae</taxon>
        <taxon>Streptophyta</taxon>
        <taxon>Embryophyta</taxon>
        <taxon>Tracheophyta</taxon>
        <taxon>Spermatophyta</taxon>
        <taxon>Magnoliopsida</taxon>
        <taxon>eudicotyledons</taxon>
        <taxon>Gunneridae</taxon>
        <taxon>Pentapetalae</taxon>
        <taxon>rosids</taxon>
        <taxon>fabids</taxon>
        <taxon>Fabales</taxon>
        <taxon>Fabaceae</taxon>
        <taxon>Papilionoideae</taxon>
        <taxon>50 kb inversion clade</taxon>
        <taxon>NPAAA clade</taxon>
        <taxon>indigoferoid/millettioid clade</taxon>
        <taxon>Phaseoleae</taxon>
        <taxon>Glycine</taxon>
        <taxon>Glycine subgen. Soja</taxon>
    </lineage>
</organism>
<dbReference type="InParanoid" id="K7MSJ6"/>
<name>K7MSJ6_SOYBN</name>
<gene>
    <name evidence="2" type="ORF">GLYMA_18G157500</name>
</gene>
<proteinExistence type="predicted"/>
<dbReference type="GO" id="GO:0006099">
    <property type="term" value="P:tricarboxylic acid cycle"/>
    <property type="evidence" value="ECO:0007669"/>
    <property type="project" value="UniProtKB-UniPathway"/>
</dbReference>
<dbReference type="AlphaFoldDB" id="K7MSJ6"/>
<dbReference type="Gene3D" id="3.30.1490.20">
    <property type="entry name" value="ATP-grasp fold, A domain"/>
    <property type="match status" value="1"/>
</dbReference>
<evidence type="ECO:0000313" key="2">
    <source>
        <dbReference type="EMBL" id="KRG99613.1"/>
    </source>
</evidence>
<evidence type="ECO:0000313" key="3">
    <source>
        <dbReference type="EnsemblPlants" id="KRG99613"/>
    </source>
</evidence>
<evidence type="ECO:0000259" key="1">
    <source>
        <dbReference type="Pfam" id="PF08442"/>
    </source>
</evidence>
<feature type="domain" description="ATP-grasp fold succinyl-CoA synthetase-type" evidence="1">
    <location>
        <begin position="1"/>
        <end position="37"/>
    </location>
</feature>
<dbReference type="OrthoDB" id="1638943at2759"/>
<protein>
    <recommendedName>
        <fullName evidence="1">ATP-grasp fold succinyl-CoA synthetase-type domain-containing protein</fullName>
    </recommendedName>
</protein>
<accession>K7MSJ6</accession>
<dbReference type="InterPro" id="IPR013650">
    <property type="entry name" value="ATP-grasp_succ-CoA_synth-type"/>
</dbReference>
<dbReference type="PaxDb" id="3847-GLYMA18G32712.1"/>